<dbReference type="CDD" id="cd01948">
    <property type="entry name" value="EAL"/>
    <property type="match status" value="1"/>
</dbReference>
<feature type="domain" description="GGDEF" evidence="4">
    <location>
        <begin position="278"/>
        <end position="411"/>
    </location>
</feature>
<dbReference type="EMBL" id="SNYL01000009">
    <property type="protein sequence ID" value="TDQ42452.1"/>
    <property type="molecule type" value="Genomic_DNA"/>
</dbReference>
<dbReference type="OrthoDB" id="9813903at2"/>
<dbReference type="InterPro" id="IPR043128">
    <property type="entry name" value="Rev_trsase/Diguanyl_cyclase"/>
</dbReference>
<dbReference type="AlphaFoldDB" id="A0A4R6U9I2"/>
<dbReference type="InterPro" id="IPR001633">
    <property type="entry name" value="EAL_dom"/>
</dbReference>
<organism evidence="5 6">
    <name type="scientific">Tepidicella xavieri</name>
    <dbReference type="NCBI Taxonomy" id="360241"/>
    <lineage>
        <taxon>Bacteria</taxon>
        <taxon>Pseudomonadati</taxon>
        <taxon>Pseudomonadota</taxon>
        <taxon>Betaproteobacteria</taxon>
        <taxon>Burkholderiales</taxon>
        <taxon>Tepidicella</taxon>
    </lineage>
</organism>
<accession>A0A4R6U9I2</accession>
<dbReference type="SMART" id="SM00052">
    <property type="entry name" value="EAL"/>
    <property type="match status" value="1"/>
</dbReference>
<comment type="caution">
    <text evidence="5">The sequence shown here is derived from an EMBL/GenBank/DDBJ whole genome shotgun (WGS) entry which is preliminary data.</text>
</comment>
<dbReference type="CDD" id="cd01949">
    <property type="entry name" value="GGDEF"/>
    <property type="match status" value="1"/>
</dbReference>
<dbReference type="RefSeq" id="WP_133597680.1">
    <property type="nucleotide sequence ID" value="NZ_SNYL01000009.1"/>
</dbReference>
<dbReference type="SUPFAM" id="SSF55785">
    <property type="entry name" value="PYP-like sensor domain (PAS domain)"/>
    <property type="match status" value="2"/>
</dbReference>
<dbReference type="SMART" id="SM00086">
    <property type="entry name" value="PAC"/>
    <property type="match status" value="1"/>
</dbReference>
<evidence type="ECO:0000259" key="3">
    <source>
        <dbReference type="PROSITE" id="PS50883"/>
    </source>
</evidence>
<protein>
    <submittedName>
        <fullName evidence="5">PAS domain S-box-containing protein/diguanylate cyclase (GGDEF)-like protein</fullName>
    </submittedName>
</protein>
<dbReference type="PANTHER" id="PTHR44757:SF2">
    <property type="entry name" value="BIOFILM ARCHITECTURE MAINTENANCE PROTEIN MBAA"/>
    <property type="match status" value="1"/>
</dbReference>
<dbReference type="InterPro" id="IPR029787">
    <property type="entry name" value="Nucleotide_cyclase"/>
</dbReference>
<dbReference type="InterPro" id="IPR052155">
    <property type="entry name" value="Biofilm_reg_signaling"/>
</dbReference>
<dbReference type="Gene3D" id="3.30.70.270">
    <property type="match status" value="1"/>
</dbReference>
<evidence type="ECO:0000313" key="6">
    <source>
        <dbReference type="Proteomes" id="UP000295510"/>
    </source>
</evidence>
<dbReference type="InterPro" id="IPR001610">
    <property type="entry name" value="PAC"/>
</dbReference>
<dbReference type="SMART" id="SM00267">
    <property type="entry name" value="GGDEF"/>
    <property type="match status" value="1"/>
</dbReference>
<evidence type="ECO:0000259" key="4">
    <source>
        <dbReference type="PROSITE" id="PS50887"/>
    </source>
</evidence>
<dbReference type="GO" id="GO:0006355">
    <property type="term" value="P:regulation of DNA-templated transcription"/>
    <property type="evidence" value="ECO:0007669"/>
    <property type="project" value="InterPro"/>
</dbReference>
<dbReference type="CDD" id="cd00130">
    <property type="entry name" value="PAS"/>
    <property type="match status" value="2"/>
</dbReference>
<evidence type="ECO:0000259" key="1">
    <source>
        <dbReference type="PROSITE" id="PS50112"/>
    </source>
</evidence>
<dbReference type="InterPro" id="IPR000160">
    <property type="entry name" value="GGDEF_dom"/>
</dbReference>
<evidence type="ECO:0000259" key="2">
    <source>
        <dbReference type="PROSITE" id="PS50113"/>
    </source>
</evidence>
<dbReference type="Pfam" id="PF00989">
    <property type="entry name" value="PAS"/>
    <property type="match status" value="2"/>
</dbReference>
<reference evidence="5 6" key="1">
    <citation type="submission" date="2019-03" db="EMBL/GenBank/DDBJ databases">
        <title>Genomic Encyclopedia of Type Strains, Phase IV (KMG-IV): sequencing the most valuable type-strain genomes for metagenomic binning, comparative biology and taxonomic classification.</title>
        <authorList>
            <person name="Goeker M."/>
        </authorList>
    </citation>
    <scope>NUCLEOTIDE SEQUENCE [LARGE SCALE GENOMIC DNA]</scope>
    <source>
        <strain evidence="5 6">DSM 19605</strain>
    </source>
</reference>
<dbReference type="FunFam" id="3.20.20.450:FF:000001">
    <property type="entry name" value="Cyclic di-GMP phosphodiesterase yahA"/>
    <property type="match status" value="1"/>
</dbReference>
<feature type="domain" description="PAS" evidence="1">
    <location>
        <begin position="1"/>
        <end position="62"/>
    </location>
</feature>
<sequence length="677" mass="75198">MARATESSETAASQPCVRLDLAGFITGWNDAAARFFGYSADEVLGQHLLFLNLQEGEDLAELGSLGDGAEAISTIVYRRTKDGQAAKARLTLSVERNAAGTPVALCARYDPLSLDIPLQDRLRLYVHIIEDSSQGVLVTDESGHIVMVNRAFTEITGYSAEEAIGRTPDLLRSGRHDAEFRAQVQAAMKGAGLWIGEIMGRRKNGEVFPQSVCISAVRNEQGQVTHAFSIFSDISHHQETEQRLQRLANFDHVTNLPNRLLLGQLMTQALAQAKRSGECGAVLVLHLHRLSWVYDTFGHDVGDEYIAQAARRLQDGLREQDILARLGHDKLAITLINMRQPEHAAVVAQKLLTQLGRTLPVQGHELDAPASIGIALYPGNGMETAGLLRYAEIACQRAGTGHDAPIVFFSEDMNQKATERFRLEGELRQAIAHGQLELFHQPKVSLRNGRIVGAEALLRWNHPRHGLLTPGHFIPLAEDTSLILELGEWVLAEACRQIMLWRSTGLDMPPLAINLSARQFDRHLPKRIERLLDSFRISPQHLKLEITESLMVRNPDEVIHIMNELAAMGLGIALDDFGTGYSSLAYLKRFPITTLKIDRSFVIGVPHQPNDCAIAQAIVTMGKQLRQEIVAEGVENREQMHYLRQLGCDQLQGYLFSQPLPASQYERLVRDDVRLAL</sequence>
<dbReference type="PROSITE" id="PS50113">
    <property type="entry name" value="PAC"/>
    <property type="match status" value="1"/>
</dbReference>
<feature type="domain" description="EAL" evidence="3">
    <location>
        <begin position="420"/>
        <end position="673"/>
    </location>
</feature>
<dbReference type="InterPro" id="IPR035919">
    <property type="entry name" value="EAL_sf"/>
</dbReference>
<dbReference type="InterPro" id="IPR013767">
    <property type="entry name" value="PAS_fold"/>
</dbReference>
<dbReference type="NCBIfam" id="TIGR00229">
    <property type="entry name" value="sensory_box"/>
    <property type="match status" value="2"/>
</dbReference>
<evidence type="ECO:0000313" key="5">
    <source>
        <dbReference type="EMBL" id="TDQ42452.1"/>
    </source>
</evidence>
<feature type="domain" description="PAC" evidence="2">
    <location>
        <begin position="194"/>
        <end position="246"/>
    </location>
</feature>
<dbReference type="Proteomes" id="UP000295510">
    <property type="component" value="Unassembled WGS sequence"/>
</dbReference>
<dbReference type="PANTHER" id="PTHR44757">
    <property type="entry name" value="DIGUANYLATE CYCLASE DGCP"/>
    <property type="match status" value="1"/>
</dbReference>
<dbReference type="PROSITE" id="PS50112">
    <property type="entry name" value="PAS"/>
    <property type="match status" value="2"/>
</dbReference>
<dbReference type="SUPFAM" id="SSF55073">
    <property type="entry name" value="Nucleotide cyclase"/>
    <property type="match status" value="1"/>
</dbReference>
<dbReference type="Pfam" id="PF00990">
    <property type="entry name" value="GGDEF"/>
    <property type="match status" value="1"/>
</dbReference>
<proteinExistence type="predicted"/>
<name>A0A4R6U9I2_9BURK</name>
<dbReference type="Gene3D" id="3.20.20.450">
    <property type="entry name" value="EAL domain"/>
    <property type="match status" value="1"/>
</dbReference>
<dbReference type="InterPro" id="IPR000014">
    <property type="entry name" value="PAS"/>
</dbReference>
<dbReference type="InterPro" id="IPR035965">
    <property type="entry name" value="PAS-like_dom_sf"/>
</dbReference>
<dbReference type="Pfam" id="PF00563">
    <property type="entry name" value="EAL"/>
    <property type="match status" value="1"/>
</dbReference>
<dbReference type="SMART" id="SM00091">
    <property type="entry name" value="PAS"/>
    <property type="match status" value="2"/>
</dbReference>
<dbReference type="InterPro" id="IPR000700">
    <property type="entry name" value="PAS-assoc_C"/>
</dbReference>
<gene>
    <name evidence="5" type="ORF">DFR43_10921</name>
</gene>
<dbReference type="PROSITE" id="PS50887">
    <property type="entry name" value="GGDEF"/>
    <property type="match status" value="1"/>
</dbReference>
<dbReference type="SUPFAM" id="SSF141868">
    <property type="entry name" value="EAL domain-like"/>
    <property type="match status" value="1"/>
</dbReference>
<dbReference type="NCBIfam" id="TIGR00254">
    <property type="entry name" value="GGDEF"/>
    <property type="match status" value="1"/>
</dbReference>
<feature type="domain" description="PAS" evidence="1">
    <location>
        <begin position="121"/>
        <end position="191"/>
    </location>
</feature>
<dbReference type="Gene3D" id="3.30.450.20">
    <property type="entry name" value="PAS domain"/>
    <property type="match status" value="2"/>
</dbReference>
<keyword evidence="6" id="KW-1185">Reference proteome</keyword>
<dbReference type="PROSITE" id="PS50883">
    <property type="entry name" value="EAL"/>
    <property type="match status" value="1"/>
</dbReference>